<evidence type="ECO:0000313" key="2">
    <source>
        <dbReference type="EMBL" id="MDE1205210.1"/>
    </source>
</evidence>
<dbReference type="EMBL" id="JAIWJY010000001">
    <property type="protein sequence ID" value="MDE1205210.1"/>
    <property type="molecule type" value="Genomic_DNA"/>
</dbReference>
<gene>
    <name evidence="2" type="ORF">LCI24_00210</name>
</gene>
<proteinExistence type="predicted"/>
<organism evidence="2 3">
    <name type="scientific">Tenacibaculum larymnensis</name>
    <dbReference type="NCBI Taxonomy" id="2878201"/>
    <lineage>
        <taxon>Bacteria</taxon>
        <taxon>Pseudomonadati</taxon>
        <taxon>Bacteroidota</taxon>
        <taxon>Flavobacteriia</taxon>
        <taxon>Flavobacteriales</taxon>
        <taxon>Flavobacteriaceae</taxon>
        <taxon>Tenacibaculum</taxon>
    </lineage>
</organism>
<keyword evidence="3" id="KW-1185">Reference proteome</keyword>
<keyword evidence="1" id="KW-1133">Transmembrane helix</keyword>
<feature type="transmembrane region" description="Helical" evidence="1">
    <location>
        <begin position="12"/>
        <end position="29"/>
    </location>
</feature>
<evidence type="ECO:0000256" key="1">
    <source>
        <dbReference type="SAM" id="Phobius"/>
    </source>
</evidence>
<dbReference type="RefSeq" id="WP_274638620.1">
    <property type="nucleotide sequence ID" value="NZ_JAIWJY010000001.1"/>
</dbReference>
<dbReference type="Proteomes" id="UP001149303">
    <property type="component" value="Unassembled WGS sequence"/>
</dbReference>
<reference evidence="2" key="1">
    <citation type="submission" date="2021-09" db="EMBL/GenBank/DDBJ databases">
        <authorList>
            <person name="Smyrli M."/>
        </authorList>
    </citation>
    <scope>NUCLEOTIDE SEQUENCE</scope>
    <source>
        <strain evidence="2">LAR25</strain>
    </source>
</reference>
<accession>A0A9X4IN00</accession>
<protein>
    <submittedName>
        <fullName evidence="2">Uncharacterized protein</fullName>
    </submittedName>
</protein>
<name>A0A9X4IN00_9FLAO</name>
<keyword evidence="1" id="KW-0812">Transmembrane</keyword>
<sequence>MTDLISKHFTEIIGLLGTLLGVLLGAFLNKISKFGRIKFYLNNVSFSLLERSDSGGYNKTQKIKKQTELLHISIDFDLINTSEYSRKILRDVKFVATDQKSKNTTIFKDNSTRKNLDYMIKVDDLKHINLQPKEIRNFNLSVYFKKDFDKILKSNWHIEYRTQNNKVQKFKIKKKDMIQHYV</sequence>
<evidence type="ECO:0000313" key="3">
    <source>
        <dbReference type="Proteomes" id="UP001149303"/>
    </source>
</evidence>
<keyword evidence="1" id="KW-0472">Membrane</keyword>
<comment type="caution">
    <text evidence="2">The sequence shown here is derived from an EMBL/GenBank/DDBJ whole genome shotgun (WGS) entry which is preliminary data.</text>
</comment>
<dbReference type="AlphaFoldDB" id="A0A9X4IN00"/>